<evidence type="ECO:0000256" key="7">
    <source>
        <dbReference type="SAM" id="Phobius"/>
    </source>
</evidence>
<dbReference type="PANTHER" id="PTHR45724">
    <property type="entry name" value="AQUAPORIN NIP2-1"/>
    <property type="match status" value="1"/>
</dbReference>
<dbReference type="InterPro" id="IPR000425">
    <property type="entry name" value="MIP"/>
</dbReference>
<evidence type="ECO:0000256" key="1">
    <source>
        <dbReference type="ARBA" id="ARBA00004141"/>
    </source>
</evidence>
<evidence type="ECO:0000313" key="8">
    <source>
        <dbReference type="EMBL" id="KAF7808760.1"/>
    </source>
</evidence>
<dbReference type="Pfam" id="PF00230">
    <property type="entry name" value="MIP"/>
    <property type="match status" value="1"/>
</dbReference>
<comment type="similarity">
    <text evidence="6">Belongs to the MIP/aquaporin (TC 1.A.8) family.</text>
</comment>
<reference evidence="8" key="1">
    <citation type="submission" date="2020-09" db="EMBL/GenBank/DDBJ databases">
        <title>Genome-Enabled Discovery of Anthraquinone Biosynthesis in Senna tora.</title>
        <authorList>
            <person name="Kang S.-H."/>
            <person name="Pandey R.P."/>
            <person name="Lee C.-M."/>
            <person name="Sim J.-S."/>
            <person name="Jeong J.-T."/>
            <person name="Choi B.-S."/>
            <person name="Jung M."/>
            <person name="Ginzburg D."/>
            <person name="Zhao K."/>
            <person name="Won S.Y."/>
            <person name="Oh T.-J."/>
            <person name="Yu Y."/>
            <person name="Kim N.-H."/>
            <person name="Lee O.R."/>
            <person name="Lee T.-H."/>
            <person name="Bashyal P."/>
            <person name="Kim T.-S."/>
            <person name="Lee W.-H."/>
            <person name="Kawkins C."/>
            <person name="Kim C.-K."/>
            <person name="Kim J.S."/>
            <person name="Ahn B.O."/>
            <person name="Rhee S.Y."/>
            <person name="Sohng J.K."/>
        </authorList>
    </citation>
    <scope>NUCLEOTIDE SEQUENCE</scope>
    <source>
        <tissue evidence="8">Leaf</tissue>
    </source>
</reference>
<dbReference type="AlphaFoldDB" id="A0A834W424"/>
<keyword evidence="4 7" id="KW-1133">Transmembrane helix</keyword>
<dbReference type="EMBL" id="JAAIUW010000011">
    <property type="protein sequence ID" value="KAF7808760.1"/>
    <property type="molecule type" value="Genomic_DNA"/>
</dbReference>
<evidence type="ECO:0000256" key="5">
    <source>
        <dbReference type="ARBA" id="ARBA00023136"/>
    </source>
</evidence>
<sequence length="246" mass="26088">MSSSNLAKLEEACVESGSCESSGMLQIAQKALAELIGTYLLVFAGCCSVVLEKQHGNITFPGICLVWGFTVMFLIYTIGHISGAHFNPAVTVTLTILRKFPSNEVPLYIAAHVLGSILASLSLYLLFGTTEKEFFGTVPSGSNIQSLIFEIITTFLLLFVACGLSDKNAFGQLGGISVGLVVIVDVFIAGPVSGASMNPARTIGPAIVMGIYKGIWVYIVGPFVGALLGALTYNLIKTPEKDKLKK</sequence>
<accession>A0A834W424</accession>
<dbReference type="Proteomes" id="UP000634136">
    <property type="component" value="Unassembled WGS sequence"/>
</dbReference>
<feature type="transmembrane region" description="Helical" evidence="7">
    <location>
        <begin position="215"/>
        <end position="236"/>
    </location>
</feature>
<dbReference type="NCBIfam" id="TIGR00861">
    <property type="entry name" value="MIP"/>
    <property type="match status" value="1"/>
</dbReference>
<dbReference type="CDD" id="cd00333">
    <property type="entry name" value="MIP"/>
    <property type="match status" value="1"/>
</dbReference>
<evidence type="ECO:0000256" key="2">
    <source>
        <dbReference type="ARBA" id="ARBA00022448"/>
    </source>
</evidence>
<keyword evidence="2 6" id="KW-0813">Transport</keyword>
<dbReference type="SUPFAM" id="SSF81338">
    <property type="entry name" value="Aquaporin-like"/>
    <property type="match status" value="1"/>
</dbReference>
<evidence type="ECO:0000256" key="3">
    <source>
        <dbReference type="ARBA" id="ARBA00022692"/>
    </source>
</evidence>
<dbReference type="GO" id="GO:0015267">
    <property type="term" value="F:channel activity"/>
    <property type="evidence" value="ECO:0007669"/>
    <property type="project" value="InterPro"/>
</dbReference>
<dbReference type="PROSITE" id="PS00221">
    <property type="entry name" value="MIP"/>
    <property type="match status" value="1"/>
</dbReference>
<comment type="caution">
    <text evidence="8">The sequence shown here is derived from an EMBL/GenBank/DDBJ whole genome shotgun (WGS) entry which is preliminary data.</text>
</comment>
<feature type="transmembrane region" description="Helical" evidence="7">
    <location>
        <begin position="147"/>
        <end position="164"/>
    </location>
</feature>
<organism evidence="8 9">
    <name type="scientific">Senna tora</name>
    <dbReference type="NCBI Taxonomy" id="362788"/>
    <lineage>
        <taxon>Eukaryota</taxon>
        <taxon>Viridiplantae</taxon>
        <taxon>Streptophyta</taxon>
        <taxon>Embryophyta</taxon>
        <taxon>Tracheophyta</taxon>
        <taxon>Spermatophyta</taxon>
        <taxon>Magnoliopsida</taxon>
        <taxon>eudicotyledons</taxon>
        <taxon>Gunneridae</taxon>
        <taxon>Pentapetalae</taxon>
        <taxon>rosids</taxon>
        <taxon>fabids</taxon>
        <taxon>Fabales</taxon>
        <taxon>Fabaceae</taxon>
        <taxon>Caesalpinioideae</taxon>
        <taxon>Cassia clade</taxon>
        <taxon>Senna</taxon>
    </lineage>
</organism>
<keyword evidence="9" id="KW-1185">Reference proteome</keyword>
<proteinExistence type="inferred from homology"/>
<feature type="transmembrane region" description="Helical" evidence="7">
    <location>
        <begin position="57"/>
        <end position="78"/>
    </location>
</feature>
<evidence type="ECO:0000313" key="9">
    <source>
        <dbReference type="Proteomes" id="UP000634136"/>
    </source>
</evidence>
<dbReference type="PRINTS" id="PR00783">
    <property type="entry name" value="MINTRINSICP"/>
</dbReference>
<keyword evidence="3 6" id="KW-0812">Transmembrane</keyword>
<comment type="subcellular location">
    <subcellularLocation>
        <location evidence="1">Membrane</location>
        <topology evidence="1">Multi-pass membrane protein</topology>
    </subcellularLocation>
</comment>
<feature type="transmembrane region" description="Helical" evidence="7">
    <location>
        <begin position="176"/>
        <end position="195"/>
    </location>
</feature>
<name>A0A834W424_9FABA</name>
<dbReference type="OrthoDB" id="3222at2759"/>
<dbReference type="Gene3D" id="1.20.1080.10">
    <property type="entry name" value="Glycerol uptake facilitator protein"/>
    <property type="match status" value="1"/>
</dbReference>
<evidence type="ECO:0000256" key="4">
    <source>
        <dbReference type="ARBA" id="ARBA00022989"/>
    </source>
</evidence>
<protein>
    <submittedName>
        <fullName evidence="8">Putative aquaporin NIP-type</fullName>
    </submittedName>
</protein>
<gene>
    <name evidence="8" type="ORF">G2W53_035503</name>
</gene>
<feature type="transmembrane region" description="Helical" evidence="7">
    <location>
        <begin position="31"/>
        <end position="51"/>
    </location>
</feature>
<dbReference type="InterPro" id="IPR034294">
    <property type="entry name" value="Aquaporin_transptr"/>
</dbReference>
<feature type="transmembrane region" description="Helical" evidence="7">
    <location>
        <begin position="107"/>
        <end position="127"/>
    </location>
</feature>
<dbReference type="InterPro" id="IPR023271">
    <property type="entry name" value="Aquaporin-like"/>
</dbReference>
<dbReference type="GO" id="GO:0016020">
    <property type="term" value="C:membrane"/>
    <property type="evidence" value="ECO:0007669"/>
    <property type="project" value="UniProtKB-SubCell"/>
</dbReference>
<keyword evidence="5 7" id="KW-0472">Membrane</keyword>
<dbReference type="PANTHER" id="PTHR45724:SF23">
    <property type="entry name" value="AQUAPORIN NIP4-1-RELATED"/>
    <property type="match status" value="1"/>
</dbReference>
<dbReference type="InterPro" id="IPR022357">
    <property type="entry name" value="MIP_CS"/>
</dbReference>
<evidence type="ECO:0000256" key="6">
    <source>
        <dbReference type="RuleBase" id="RU000477"/>
    </source>
</evidence>